<keyword evidence="5 6" id="KW-0472">Membrane</keyword>
<feature type="transmembrane region" description="Helical" evidence="6">
    <location>
        <begin position="21"/>
        <end position="41"/>
    </location>
</feature>
<comment type="subcellular location">
    <subcellularLocation>
        <location evidence="1">Membrane</location>
        <topology evidence="1">Multi-pass membrane protein</topology>
    </subcellularLocation>
</comment>
<dbReference type="PROSITE" id="PS50850">
    <property type="entry name" value="MFS"/>
    <property type="match status" value="1"/>
</dbReference>
<dbReference type="InterPro" id="IPR020846">
    <property type="entry name" value="MFS_dom"/>
</dbReference>
<dbReference type="EMBL" id="QRAP01000013">
    <property type="protein sequence ID" value="RDK84595.1"/>
    <property type="molecule type" value="Genomic_DNA"/>
</dbReference>
<dbReference type="AlphaFoldDB" id="A0A370Q8C2"/>
<keyword evidence="2" id="KW-0813">Transport</keyword>
<evidence type="ECO:0000256" key="5">
    <source>
        <dbReference type="ARBA" id="ARBA00023136"/>
    </source>
</evidence>
<dbReference type="PANTHER" id="PTHR42718:SF9">
    <property type="entry name" value="MAJOR FACILITATOR SUPERFAMILY MULTIDRUG TRANSPORTER MFSC"/>
    <property type="match status" value="1"/>
</dbReference>
<feature type="transmembrane region" description="Helical" evidence="6">
    <location>
        <begin position="405"/>
        <end position="428"/>
    </location>
</feature>
<proteinExistence type="predicted"/>
<feature type="transmembrane region" description="Helical" evidence="6">
    <location>
        <begin position="304"/>
        <end position="327"/>
    </location>
</feature>
<feature type="transmembrane region" description="Helical" evidence="6">
    <location>
        <begin position="339"/>
        <end position="358"/>
    </location>
</feature>
<dbReference type="Pfam" id="PF07690">
    <property type="entry name" value="MFS_1"/>
    <property type="match status" value="1"/>
</dbReference>
<feature type="domain" description="Major facilitator superfamily (MFS) profile" evidence="7">
    <location>
        <begin position="19"/>
        <end position="463"/>
    </location>
</feature>
<feature type="transmembrane region" description="Helical" evidence="6">
    <location>
        <begin position="273"/>
        <end position="298"/>
    </location>
</feature>
<dbReference type="Gene3D" id="1.20.1250.20">
    <property type="entry name" value="MFS general substrate transporter like domains"/>
    <property type="match status" value="2"/>
</dbReference>
<feature type="transmembrane region" description="Helical" evidence="6">
    <location>
        <begin position="364"/>
        <end position="384"/>
    </location>
</feature>
<evidence type="ECO:0000259" key="7">
    <source>
        <dbReference type="PROSITE" id="PS50850"/>
    </source>
</evidence>
<dbReference type="InterPro" id="IPR011701">
    <property type="entry name" value="MFS"/>
</dbReference>
<evidence type="ECO:0000256" key="2">
    <source>
        <dbReference type="ARBA" id="ARBA00022448"/>
    </source>
</evidence>
<dbReference type="SUPFAM" id="SSF103473">
    <property type="entry name" value="MFS general substrate transporter"/>
    <property type="match status" value="2"/>
</dbReference>
<feature type="transmembrane region" description="Helical" evidence="6">
    <location>
        <begin position="171"/>
        <end position="189"/>
    </location>
</feature>
<dbReference type="RefSeq" id="WP_115460243.1">
    <property type="nucleotide sequence ID" value="NZ_QRAP01000013.1"/>
</dbReference>
<dbReference type="PANTHER" id="PTHR42718">
    <property type="entry name" value="MAJOR FACILITATOR SUPERFAMILY MULTIDRUG TRANSPORTER MFSC"/>
    <property type="match status" value="1"/>
</dbReference>
<feature type="transmembrane region" description="Helical" evidence="6">
    <location>
        <begin position="434"/>
        <end position="459"/>
    </location>
</feature>
<evidence type="ECO:0000313" key="9">
    <source>
        <dbReference type="Proteomes" id="UP000254848"/>
    </source>
</evidence>
<feature type="transmembrane region" description="Helical" evidence="6">
    <location>
        <begin position="85"/>
        <end position="102"/>
    </location>
</feature>
<keyword evidence="4 6" id="KW-1133">Transmembrane helix</keyword>
<feature type="transmembrane region" description="Helical" evidence="6">
    <location>
        <begin position="114"/>
        <end position="131"/>
    </location>
</feature>
<evidence type="ECO:0000256" key="1">
    <source>
        <dbReference type="ARBA" id="ARBA00004141"/>
    </source>
</evidence>
<evidence type="ECO:0000256" key="6">
    <source>
        <dbReference type="SAM" id="Phobius"/>
    </source>
</evidence>
<feature type="transmembrane region" description="Helical" evidence="6">
    <location>
        <begin position="143"/>
        <end position="165"/>
    </location>
</feature>
<evidence type="ECO:0000256" key="3">
    <source>
        <dbReference type="ARBA" id="ARBA00022692"/>
    </source>
</evidence>
<feature type="transmembrane region" description="Helical" evidence="6">
    <location>
        <begin position="230"/>
        <end position="252"/>
    </location>
</feature>
<dbReference type="OrthoDB" id="2412976at2"/>
<keyword evidence="9" id="KW-1185">Reference proteome</keyword>
<gene>
    <name evidence="8" type="ORF">C8D90_11374</name>
</gene>
<dbReference type="CDD" id="cd17321">
    <property type="entry name" value="MFS_MMR_MDR_like"/>
    <property type="match status" value="1"/>
</dbReference>
<sequence>MSAQQNAITQPSYHGNARLTLGIVLGVLTFWLFAQSMVNIVPAIRSDVDIPSSALNFAISLTALLSGCFIVVAGGLADKFGRVRVTYIGFILSIIGCLLVIAAKEEILFSLGRAVQGISAACIMPSTLALMKTYYQDKERQKALSFWSIGSWGGSGLCSLVSGTIATWANWRWIFVLSIVLALIGMLLLKGTPESKSSDKTSHRFDVSGLITFIIALISLNLLITKGSAWGWQSLPTTGSLIIFVLFFWLFVKTERQKKSKGFIDFSLFANRLYSTASFSNFMLNAAGGTLIISSLYVQQGRGFTAFQAGALTLGYLVAVLLSIRVGEKLQQRIGAKKPMMFGALTAGIGIALMSLTFLPNQGYTISVFIGYILFGIGLGIYATPSTDTAVDSAPADKAGVASGIYKMASSLGAAFGLAISGSVYSLLQPYDPAIAATSGLLVNVLLCLISLLSIAVMLPGARDNPQPAL</sequence>
<dbReference type="InterPro" id="IPR036259">
    <property type="entry name" value="MFS_trans_sf"/>
</dbReference>
<protein>
    <submittedName>
        <fullName evidence="8">DHA2 family multidrug resistance protein-like MFS transporter</fullName>
    </submittedName>
</protein>
<reference evidence="8 9" key="1">
    <citation type="submission" date="2018-07" db="EMBL/GenBank/DDBJ databases">
        <title>Genomic Encyclopedia of Type Strains, Phase IV (KMG-IV): sequencing the most valuable type-strain genomes for metagenomic binning, comparative biology and taxonomic classification.</title>
        <authorList>
            <person name="Goeker M."/>
        </authorList>
    </citation>
    <scope>NUCLEOTIDE SEQUENCE [LARGE SCALE GENOMIC DNA]</scope>
    <source>
        <strain evidence="8 9">DSM 103736</strain>
    </source>
</reference>
<dbReference type="Proteomes" id="UP000254848">
    <property type="component" value="Unassembled WGS sequence"/>
</dbReference>
<feature type="transmembrane region" description="Helical" evidence="6">
    <location>
        <begin position="205"/>
        <end position="224"/>
    </location>
</feature>
<comment type="caution">
    <text evidence="8">The sequence shown here is derived from an EMBL/GenBank/DDBJ whole genome shotgun (WGS) entry which is preliminary data.</text>
</comment>
<organism evidence="8 9">
    <name type="scientific">Enterobacillus tribolii</name>
    <dbReference type="NCBI Taxonomy" id="1487935"/>
    <lineage>
        <taxon>Bacteria</taxon>
        <taxon>Pseudomonadati</taxon>
        <taxon>Pseudomonadota</taxon>
        <taxon>Gammaproteobacteria</taxon>
        <taxon>Enterobacterales</taxon>
        <taxon>Hafniaceae</taxon>
        <taxon>Enterobacillus</taxon>
    </lineage>
</organism>
<accession>A0A370Q8C2</accession>
<dbReference type="GO" id="GO:0022857">
    <property type="term" value="F:transmembrane transporter activity"/>
    <property type="evidence" value="ECO:0007669"/>
    <property type="project" value="InterPro"/>
</dbReference>
<feature type="transmembrane region" description="Helical" evidence="6">
    <location>
        <begin position="53"/>
        <end position="73"/>
    </location>
</feature>
<evidence type="ECO:0000256" key="4">
    <source>
        <dbReference type="ARBA" id="ARBA00022989"/>
    </source>
</evidence>
<keyword evidence="3 6" id="KW-0812">Transmembrane</keyword>
<dbReference type="GO" id="GO:0016020">
    <property type="term" value="C:membrane"/>
    <property type="evidence" value="ECO:0007669"/>
    <property type="project" value="UniProtKB-SubCell"/>
</dbReference>
<evidence type="ECO:0000313" key="8">
    <source>
        <dbReference type="EMBL" id="RDK84595.1"/>
    </source>
</evidence>
<name>A0A370Q8C2_9GAMM</name>